<dbReference type="EMBL" id="JAMQAW010000003">
    <property type="protein sequence ID" value="MCM2387370.1"/>
    <property type="molecule type" value="Genomic_DNA"/>
</dbReference>
<evidence type="ECO:0000313" key="2">
    <source>
        <dbReference type="EMBL" id="MCM2387370.1"/>
    </source>
</evidence>
<comment type="caution">
    <text evidence="2">The sequence shown here is derived from an EMBL/GenBank/DDBJ whole genome shotgun (WGS) entry which is preliminary data.</text>
</comment>
<gene>
    <name evidence="2" type="ORF">NBG84_03410</name>
</gene>
<proteinExistence type="predicted"/>
<sequence length="158" mass="16488">MTLQTRPQSVSIPAAEARVRVPEASVSCQSVVSSSAQVSQVVPCTSRGLQRARVRALTLRAETLRPAATTPLQMTLDPADDRALHLEAAVDRARARFGPTLAKPAVDDPVGTDPGGVTSTGGLQPAVRPSDAHRAFIPLQRWSKGKLGAAIATSPPPA</sequence>
<protein>
    <submittedName>
        <fullName evidence="2">Uncharacterized protein</fullName>
    </submittedName>
</protein>
<reference evidence="2" key="1">
    <citation type="submission" date="2022-06" db="EMBL/GenBank/DDBJ databases">
        <title>Genome public.</title>
        <authorList>
            <person name="Sun Q."/>
        </authorList>
    </citation>
    <scope>NUCLEOTIDE SEQUENCE</scope>
    <source>
        <strain evidence="2">CWNU-1</strain>
    </source>
</reference>
<evidence type="ECO:0000256" key="1">
    <source>
        <dbReference type="SAM" id="MobiDB-lite"/>
    </source>
</evidence>
<dbReference type="RefSeq" id="WP_250917963.1">
    <property type="nucleotide sequence ID" value="NZ_JAMQAW010000003.1"/>
</dbReference>
<accession>A0ABT0UIC7</accession>
<keyword evidence="3" id="KW-1185">Reference proteome</keyword>
<evidence type="ECO:0000313" key="3">
    <source>
        <dbReference type="Proteomes" id="UP001431429"/>
    </source>
</evidence>
<dbReference type="Proteomes" id="UP001431429">
    <property type="component" value="Unassembled WGS sequence"/>
</dbReference>
<organism evidence="2 3">
    <name type="scientific">Streptomyces albipurpureus</name>
    <dbReference type="NCBI Taxonomy" id="2897419"/>
    <lineage>
        <taxon>Bacteria</taxon>
        <taxon>Bacillati</taxon>
        <taxon>Actinomycetota</taxon>
        <taxon>Actinomycetes</taxon>
        <taxon>Kitasatosporales</taxon>
        <taxon>Streptomycetaceae</taxon>
        <taxon>Streptomyces</taxon>
    </lineage>
</organism>
<feature type="region of interest" description="Disordered" evidence="1">
    <location>
        <begin position="100"/>
        <end position="129"/>
    </location>
</feature>
<name>A0ABT0UIC7_9ACTN</name>